<reference evidence="1 2" key="1">
    <citation type="journal article" date="2021" name="Hortic Res">
        <title>High-quality reference genome and annotation aids understanding of berry development for evergreen blueberry (Vaccinium darrowii).</title>
        <authorList>
            <person name="Yu J."/>
            <person name="Hulse-Kemp A.M."/>
            <person name="Babiker E."/>
            <person name="Staton M."/>
        </authorList>
    </citation>
    <scope>NUCLEOTIDE SEQUENCE [LARGE SCALE GENOMIC DNA]</scope>
    <source>
        <strain evidence="2">cv. NJ 8807/NJ 8810</strain>
        <tissue evidence="1">Young leaf</tissue>
    </source>
</reference>
<dbReference type="Proteomes" id="UP000828048">
    <property type="component" value="Chromosome 5"/>
</dbReference>
<protein>
    <submittedName>
        <fullName evidence="1">Uncharacterized protein</fullName>
    </submittedName>
</protein>
<accession>A0ACB7XZD2</accession>
<gene>
    <name evidence="1" type="ORF">Vadar_009752</name>
</gene>
<name>A0ACB7XZD2_9ERIC</name>
<proteinExistence type="predicted"/>
<evidence type="ECO:0000313" key="1">
    <source>
        <dbReference type="EMBL" id="KAH7846095.1"/>
    </source>
</evidence>
<dbReference type="EMBL" id="CM037155">
    <property type="protein sequence ID" value="KAH7846095.1"/>
    <property type="molecule type" value="Genomic_DNA"/>
</dbReference>
<comment type="caution">
    <text evidence="1">The sequence shown here is derived from an EMBL/GenBank/DDBJ whole genome shotgun (WGS) entry which is preliminary data.</text>
</comment>
<organism evidence="1 2">
    <name type="scientific">Vaccinium darrowii</name>
    <dbReference type="NCBI Taxonomy" id="229202"/>
    <lineage>
        <taxon>Eukaryota</taxon>
        <taxon>Viridiplantae</taxon>
        <taxon>Streptophyta</taxon>
        <taxon>Embryophyta</taxon>
        <taxon>Tracheophyta</taxon>
        <taxon>Spermatophyta</taxon>
        <taxon>Magnoliopsida</taxon>
        <taxon>eudicotyledons</taxon>
        <taxon>Gunneridae</taxon>
        <taxon>Pentapetalae</taxon>
        <taxon>asterids</taxon>
        <taxon>Ericales</taxon>
        <taxon>Ericaceae</taxon>
        <taxon>Vaccinioideae</taxon>
        <taxon>Vaccinieae</taxon>
        <taxon>Vaccinium</taxon>
    </lineage>
</organism>
<keyword evidence="2" id="KW-1185">Reference proteome</keyword>
<evidence type="ECO:0000313" key="2">
    <source>
        <dbReference type="Proteomes" id="UP000828048"/>
    </source>
</evidence>
<sequence length="232" mass="25498">MNHTVHQIWCMVKLYFGIASSYGRINDSCTTKLCTENGCCFDISILVPAMGCRDGLGDHKVFLDDNLSRLSAKLEDVAEGLQHINKNRLNITLLYDEVTKVRDFDEPMLLRAFDDLVTSENNGNAFLAKKIEKYRTMRLQSVSFPAISVEDAPFFSASLRAVSSLPRALSSPAHVRPHAFSSLPQTISSPAHALSRDVSSLPRSVSSPPYALSSPAHAPSSIPHAPFAFSPY</sequence>